<evidence type="ECO:0000313" key="3">
    <source>
        <dbReference type="EMBL" id="GLK88991.1"/>
    </source>
</evidence>
<proteinExistence type="inferred from homology"/>
<dbReference type="EMBL" id="BSFN01000004">
    <property type="protein sequence ID" value="GLK88991.1"/>
    <property type="molecule type" value="Genomic_DNA"/>
</dbReference>
<dbReference type="Proteomes" id="UP001143328">
    <property type="component" value="Unassembled WGS sequence"/>
</dbReference>
<comment type="caution">
    <text evidence="3">The sequence shown here is derived from an EMBL/GenBank/DDBJ whole genome shotgun (WGS) entry which is preliminary data.</text>
</comment>
<feature type="domain" description="Tail sheath protein C-terminal" evidence="2">
    <location>
        <begin position="275"/>
        <end position="381"/>
    </location>
</feature>
<keyword evidence="4" id="KW-1185">Reference proteome</keyword>
<dbReference type="Gene3D" id="3.40.50.11780">
    <property type="match status" value="1"/>
</dbReference>
<dbReference type="Pfam" id="PF17482">
    <property type="entry name" value="Phage_sheath_1C"/>
    <property type="match status" value="1"/>
</dbReference>
<evidence type="ECO:0000259" key="2">
    <source>
        <dbReference type="Pfam" id="PF17482"/>
    </source>
</evidence>
<gene>
    <name evidence="3" type="ORF">GCM10017655_20530</name>
</gene>
<name>A0A9W6NFU2_9PSED</name>
<dbReference type="InterPro" id="IPR052042">
    <property type="entry name" value="Tail_sheath_structural"/>
</dbReference>
<comment type="similarity">
    <text evidence="1">Belongs to the myoviridae tail sheath protein family.</text>
</comment>
<dbReference type="RefSeq" id="WP_271195189.1">
    <property type="nucleotide sequence ID" value="NZ_BSFN01000004.1"/>
</dbReference>
<protein>
    <recommendedName>
        <fullName evidence="2">Tail sheath protein C-terminal domain-containing protein</fullName>
    </recommendedName>
</protein>
<accession>A0A9W6NFU2</accession>
<sequence>MVQVVYPGVYVEEIAHGVASIAYAPTAVTAFVGYTGVGPVNTPVPLSSFSDFERGFGGLHQDSPVSYAVRQFYINGGSDALVVRVADASGNPVGVQQLIGDPEEKTGLYALLHHDFNLLAVPETFHMTGGEEAAVITAGVALCEAQQAFYIVDAPLTCTLFTITEWAHSASRSCNAATYFPAVCIADPLADDRPRTLAPSGTLAGVYARTDATRGVWKAPAGGEANLLGVTDLALALNDMQNGQINPQAVNVLRTFAPHGRVAWGARTLRGSDTQADEYKYIPVRRLALFLEQSLVRGTYWAEMEPNNAELWRHLRLGVENFLHGLWRLGAFEGKTPEQAYFVQCDGETTTQQDQARGVVNLLVGFAPLKPSEFLLLRIQQQTQRPE</sequence>
<reference evidence="3" key="1">
    <citation type="journal article" date="2014" name="Int. J. Syst. Evol. Microbiol.">
        <title>Complete genome sequence of Corynebacterium casei LMG S-19264T (=DSM 44701T), isolated from a smear-ripened cheese.</title>
        <authorList>
            <consortium name="US DOE Joint Genome Institute (JGI-PGF)"/>
            <person name="Walter F."/>
            <person name="Albersmeier A."/>
            <person name="Kalinowski J."/>
            <person name="Ruckert C."/>
        </authorList>
    </citation>
    <scope>NUCLEOTIDE SEQUENCE</scope>
    <source>
        <strain evidence="3">VKM B-2935</strain>
    </source>
</reference>
<organism evidence="3 4">
    <name type="scientific">Pseudomonas turukhanskensis</name>
    <dbReference type="NCBI Taxonomy" id="1806536"/>
    <lineage>
        <taxon>Bacteria</taxon>
        <taxon>Pseudomonadati</taxon>
        <taxon>Pseudomonadota</taxon>
        <taxon>Gammaproteobacteria</taxon>
        <taxon>Pseudomonadales</taxon>
        <taxon>Pseudomonadaceae</taxon>
        <taxon>Pseudomonas</taxon>
    </lineage>
</organism>
<dbReference type="PANTHER" id="PTHR35861">
    <property type="match status" value="1"/>
</dbReference>
<reference evidence="3" key="2">
    <citation type="submission" date="2023-01" db="EMBL/GenBank/DDBJ databases">
        <authorList>
            <person name="Sun Q."/>
            <person name="Evtushenko L."/>
        </authorList>
    </citation>
    <scope>NUCLEOTIDE SEQUENCE</scope>
    <source>
        <strain evidence="3">VKM B-2935</strain>
    </source>
</reference>
<evidence type="ECO:0000313" key="4">
    <source>
        <dbReference type="Proteomes" id="UP001143328"/>
    </source>
</evidence>
<dbReference type="PANTHER" id="PTHR35861:SF1">
    <property type="entry name" value="PHAGE TAIL SHEATH PROTEIN"/>
    <property type="match status" value="1"/>
</dbReference>
<dbReference type="InterPro" id="IPR020287">
    <property type="entry name" value="Tail_sheath_C"/>
</dbReference>
<dbReference type="AlphaFoldDB" id="A0A9W6NFU2"/>
<evidence type="ECO:0000256" key="1">
    <source>
        <dbReference type="ARBA" id="ARBA00008005"/>
    </source>
</evidence>